<accession>A0AAD5LD45</accession>
<comment type="caution">
    <text evidence="1">The sequence shown here is derived from an EMBL/GenBank/DDBJ whole genome shotgun (WGS) entry which is preliminary data.</text>
</comment>
<evidence type="ECO:0000313" key="2">
    <source>
        <dbReference type="Proteomes" id="UP000820818"/>
    </source>
</evidence>
<dbReference type="Proteomes" id="UP000820818">
    <property type="component" value="Linkage Group LG4"/>
</dbReference>
<gene>
    <name evidence="1" type="ORF">GHT06_014043</name>
</gene>
<dbReference type="EMBL" id="WJBH02000004">
    <property type="protein sequence ID" value="KAI9560033.1"/>
    <property type="molecule type" value="Genomic_DNA"/>
</dbReference>
<proteinExistence type="predicted"/>
<organism evidence="1 2">
    <name type="scientific">Daphnia sinensis</name>
    <dbReference type="NCBI Taxonomy" id="1820382"/>
    <lineage>
        <taxon>Eukaryota</taxon>
        <taxon>Metazoa</taxon>
        <taxon>Ecdysozoa</taxon>
        <taxon>Arthropoda</taxon>
        <taxon>Crustacea</taxon>
        <taxon>Branchiopoda</taxon>
        <taxon>Diplostraca</taxon>
        <taxon>Cladocera</taxon>
        <taxon>Anomopoda</taxon>
        <taxon>Daphniidae</taxon>
        <taxon>Daphnia</taxon>
        <taxon>Daphnia similis group</taxon>
    </lineage>
</organism>
<sequence>MMMLLLLQQERMESHLGLREQLIDLLSLFETHLEREAMQRAAFRLLLFNGGSNSHADCNNFSSKHFHTRTLGSHQHL</sequence>
<reference evidence="1 2" key="1">
    <citation type="submission" date="2022-05" db="EMBL/GenBank/DDBJ databases">
        <title>A multi-omics perspective on studying reproductive biology in Daphnia sinensis.</title>
        <authorList>
            <person name="Jia J."/>
        </authorList>
    </citation>
    <scope>NUCLEOTIDE SEQUENCE [LARGE SCALE GENOMIC DNA]</scope>
    <source>
        <strain evidence="1 2">WSL</strain>
    </source>
</reference>
<name>A0AAD5LD45_9CRUS</name>
<keyword evidence="2" id="KW-1185">Reference proteome</keyword>
<dbReference type="AlphaFoldDB" id="A0AAD5LD45"/>
<evidence type="ECO:0000313" key="1">
    <source>
        <dbReference type="EMBL" id="KAI9560033.1"/>
    </source>
</evidence>
<protein>
    <submittedName>
        <fullName evidence="1">Uncharacterized protein</fullName>
    </submittedName>
</protein>